<dbReference type="SUPFAM" id="SSF88713">
    <property type="entry name" value="Glycoside hydrolase/deacetylase"/>
    <property type="match status" value="1"/>
</dbReference>
<proteinExistence type="predicted"/>
<sequence length="151" mass="17500">MFIRGPLRRFVVVFTVFFVVVLLIYFYATRGFIDMEILQEKVQQFNDDIAEKLKWSGGAFGFMKQKELKCEPQVVASFADIEPGTLYDSIPFKNEDGGVWKQGFNISYSLSDWDKQKLEVIVLPHSHQDTGSFWTMTFSVFSGILWLKSLF</sequence>
<dbReference type="Gene3D" id="3.20.110.10">
    <property type="entry name" value="Glycoside hydrolase 38, N terminal domain"/>
    <property type="match status" value="1"/>
</dbReference>
<keyword evidence="1" id="KW-0472">Membrane</keyword>
<feature type="transmembrane region" description="Helical" evidence="1">
    <location>
        <begin position="7"/>
        <end position="28"/>
    </location>
</feature>
<dbReference type="InterPro" id="IPR027291">
    <property type="entry name" value="Glyco_hydro_38_N_sf"/>
</dbReference>
<protein>
    <submittedName>
        <fullName evidence="4">Glyco_hydro_38N domain-containing protein</fullName>
    </submittedName>
</protein>
<name>A0A0R3XBJ7_HYDTA</name>
<dbReference type="AlphaFoldDB" id="A0A0R3XBJ7"/>
<keyword evidence="1" id="KW-1133">Transmembrane helix</keyword>
<keyword evidence="3" id="KW-1185">Reference proteome</keyword>
<gene>
    <name evidence="2" type="ORF">TTAC_LOCUS10907</name>
</gene>
<reference evidence="2 3" key="2">
    <citation type="submission" date="2018-11" db="EMBL/GenBank/DDBJ databases">
        <authorList>
            <consortium name="Pathogen Informatics"/>
        </authorList>
    </citation>
    <scope>NUCLEOTIDE SEQUENCE [LARGE SCALE GENOMIC DNA]</scope>
</reference>
<dbReference type="Proteomes" id="UP000274429">
    <property type="component" value="Unassembled WGS sequence"/>
</dbReference>
<keyword evidence="1" id="KW-0812">Transmembrane</keyword>
<dbReference type="WBParaSite" id="TTAC_0001092401-mRNA-1">
    <property type="protein sequence ID" value="TTAC_0001092401-mRNA-1"/>
    <property type="gene ID" value="TTAC_0001092401"/>
</dbReference>
<reference evidence="4" key="1">
    <citation type="submission" date="2017-02" db="UniProtKB">
        <authorList>
            <consortium name="WormBaseParasite"/>
        </authorList>
    </citation>
    <scope>IDENTIFICATION</scope>
</reference>
<evidence type="ECO:0000313" key="4">
    <source>
        <dbReference type="WBParaSite" id="TTAC_0001092401-mRNA-1"/>
    </source>
</evidence>
<dbReference type="InterPro" id="IPR011330">
    <property type="entry name" value="Glyco_hydro/deAcase_b/a-brl"/>
</dbReference>
<dbReference type="GO" id="GO:0005975">
    <property type="term" value="P:carbohydrate metabolic process"/>
    <property type="evidence" value="ECO:0007669"/>
    <property type="project" value="InterPro"/>
</dbReference>
<evidence type="ECO:0000313" key="2">
    <source>
        <dbReference type="EMBL" id="VDM35887.1"/>
    </source>
</evidence>
<accession>A0A0R3XBJ7</accession>
<evidence type="ECO:0000313" key="3">
    <source>
        <dbReference type="Proteomes" id="UP000274429"/>
    </source>
</evidence>
<organism evidence="4">
    <name type="scientific">Hydatigena taeniaeformis</name>
    <name type="common">Feline tapeworm</name>
    <name type="synonym">Taenia taeniaeformis</name>
    <dbReference type="NCBI Taxonomy" id="6205"/>
    <lineage>
        <taxon>Eukaryota</taxon>
        <taxon>Metazoa</taxon>
        <taxon>Spiralia</taxon>
        <taxon>Lophotrochozoa</taxon>
        <taxon>Platyhelminthes</taxon>
        <taxon>Cestoda</taxon>
        <taxon>Eucestoda</taxon>
        <taxon>Cyclophyllidea</taxon>
        <taxon>Taeniidae</taxon>
        <taxon>Hydatigera</taxon>
    </lineage>
</organism>
<dbReference type="STRING" id="6205.A0A0R3XBJ7"/>
<dbReference type="EMBL" id="UYWX01022484">
    <property type="protein sequence ID" value="VDM35887.1"/>
    <property type="molecule type" value="Genomic_DNA"/>
</dbReference>
<dbReference type="OrthoDB" id="10261055at2759"/>
<evidence type="ECO:0000256" key="1">
    <source>
        <dbReference type="SAM" id="Phobius"/>
    </source>
</evidence>